<dbReference type="InterPro" id="IPR036322">
    <property type="entry name" value="WD40_repeat_dom_sf"/>
</dbReference>
<evidence type="ECO:0000256" key="5">
    <source>
        <dbReference type="SAM" id="Coils"/>
    </source>
</evidence>
<sequence>MKNKCVFMCFSPSQGIVNEAFGINTDSLYHEIKDAKSDIIGDVDAGAELLGMSKEWENMLAENKQLLQTKNALNIVKNDLIAKVDELSGEREVLREELEAVRQSKNKVDARIKELEEELKRLRAEALGASRDSKDEVDGDMTMTQRRRFTRMEMARVLMERNQYKERLMELQEAVRWTEMIRLLTLRFFLLFPSLPPASSRLASNGVASLLSDSAMLARREQRREQYRQVREHVRRDDGIMQTCGWSVPSRFKQTTNEKEDNRMKNVPVPVYYICALSLCHLCLLFPLLPQSKELQETDTMSSRVWILTSTHSASKVVIIDANQPGSLVDQFNVCNAHVLCISSVPGETASENDYPAGEIVLDPGEGGAGGGEDTGSVEGMLAGITLVGCATNCSVARSNCSSRTDTPIMDKGQAQSAEEATEATEVPESTASNTEMRSGPPGPFTEHVFTDPQPRPADASDSSGQSKEETSHPPESEDGGDETKNYTSVAPTMWLGAQNGWLYVHSAVGNWKKCLHSIKLKDSVLSLVHVKGRVLVALADGTLAIFHRSEDGQWDLSNYHLMDLGRPHHSIRCMAVVHDKVWCGYKNKIHVIQPKSMQIEKSFDAHPRRESQVRQLAWIGDGVWVSIRLDSTLRLYHAHTHQHLQDVDIEPYVSKMLGTGKLGFSFVRITALLIGGNRLWVGTGNGVIISIPLTETVVLHRGQLLGLRANKVSPTSSGGVIHVYGDDGSEKSSGSFIPYCSMAQAQLCFHGHRDAVKFFVSVPGRPESLPESLLPLILNFKWTTEAQSVQNVLVLSGGEGYIDFRIGEHSNLS</sequence>
<evidence type="ECO:0000259" key="7">
    <source>
        <dbReference type="PROSITE" id="PS51777"/>
    </source>
</evidence>
<evidence type="ECO:0000313" key="8">
    <source>
        <dbReference type="Ensembl" id="ENSACLP00000084870.1"/>
    </source>
</evidence>
<reference evidence="9" key="2">
    <citation type="submission" date="2023-03" db="EMBL/GenBank/DDBJ databases">
        <authorList>
            <consortium name="Wellcome Sanger Institute Data Sharing"/>
        </authorList>
    </citation>
    <scope>NUCLEOTIDE SEQUENCE [LARGE SCALE GENOMIC DNA]</scope>
</reference>
<feature type="compositionally biased region" description="Low complexity" evidence="6">
    <location>
        <begin position="415"/>
        <end position="433"/>
    </location>
</feature>
<dbReference type="SUPFAM" id="SSF50978">
    <property type="entry name" value="WD40 repeat-like"/>
    <property type="match status" value="1"/>
</dbReference>
<comment type="similarity">
    <text evidence="2">Belongs to the JIP scaffold family.</text>
</comment>
<dbReference type="Gene3D" id="2.130.10.10">
    <property type="entry name" value="YVTN repeat-like/Quinoprotein amine dehydrogenase"/>
    <property type="match status" value="1"/>
</dbReference>
<evidence type="ECO:0000256" key="6">
    <source>
        <dbReference type="SAM" id="MobiDB-lite"/>
    </source>
</evidence>
<accession>A0AAX7VSR7</accession>
<feature type="domain" description="RH2" evidence="7">
    <location>
        <begin position="146"/>
        <end position="214"/>
    </location>
</feature>
<dbReference type="InterPro" id="IPR034744">
    <property type="entry name" value="RH2"/>
</dbReference>
<dbReference type="FunFam" id="2.130.10.10:FF:000334">
    <property type="entry name" value="C-Jun-amino-terminal kinase-interacting protein 3 isoform X6"/>
    <property type="match status" value="1"/>
</dbReference>
<keyword evidence="3" id="KW-0963">Cytoplasm</keyword>
<organism evidence="8 9">
    <name type="scientific">Astatotilapia calliptera</name>
    <name type="common">Eastern happy</name>
    <name type="synonym">Chromis callipterus</name>
    <dbReference type="NCBI Taxonomy" id="8154"/>
    <lineage>
        <taxon>Eukaryota</taxon>
        <taxon>Metazoa</taxon>
        <taxon>Chordata</taxon>
        <taxon>Craniata</taxon>
        <taxon>Vertebrata</taxon>
        <taxon>Euteleostomi</taxon>
        <taxon>Actinopterygii</taxon>
        <taxon>Neopterygii</taxon>
        <taxon>Teleostei</taxon>
        <taxon>Neoteleostei</taxon>
        <taxon>Acanthomorphata</taxon>
        <taxon>Ovalentaria</taxon>
        <taxon>Cichlomorphae</taxon>
        <taxon>Cichliformes</taxon>
        <taxon>Cichlidae</taxon>
        <taxon>African cichlids</taxon>
        <taxon>Pseudocrenilabrinae</taxon>
        <taxon>Haplochromini</taxon>
        <taxon>Astatotilapia</taxon>
    </lineage>
</organism>
<proteinExistence type="inferred from homology"/>
<evidence type="ECO:0000256" key="2">
    <source>
        <dbReference type="ARBA" id="ARBA00009866"/>
    </source>
</evidence>
<dbReference type="GO" id="GO:0005078">
    <property type="term" value="F:MAP-kinase scaffold activity"/>
    <property type="evidence" value="ECO:0007669"/>
    <property type="project" value="InterPro"/>
</dbReference>
<comment type="subcellular location">
    <subcellularLocation>
        <location evidence="1">Cytoplasm</location>
    </subcellularLocation>
</comment>
<dbReference type="GO" id="GO:0008432">
    <property type="term" value="F:JUN kinase binding"/>
    <property type="evidence" value="ECO:0007669"/>
    <property type="project" value="TreeGrafter"/>
</dbReference>
<dbReference type="InterPro" id="IPR039911">
    <property type="entry name" value="JIP3/JIP4"/>
</dbReference>
<dbReference type="InterPro" id="IPR032486">
    <property type="entry name" value="JIP_LZII"/>
</dbReference>
<evidence type="ECO:0000313" key="9">
    <source>
        <dbReference type="Proteomes" id="UP000265100"/>
    </source>
</evidence>
<evidence type="ECO:0000256" key="1">
    <source>
        <dbReference type="ARBA" id="ARBA00004496"/>
    </source>
</evidence>
<dbReference type="Pfam" id="PF16471">
    <property type="entry name" value="JIP_LZII"/>
    <property type="match status" value="1"/>
</dbReference>
<dbReference type="PANTHER" id="PTHR13886">
    <property type="entry name" value="JNK/SAPK-ASSOCIATED PROTEIN"/>
    <property type="match status" value="1"/>
</dbReference>
<dbReference type="GO" id="GO:0030159">
    <property type="term" value="F:signaling receptor complex adaptor activity"/>
    <property type="evidence" value="ECO:0007669"/>
    <property type="project" value="TreeGrafter"/>
</dbReference>
<dbReference type="InterPro" id="IPR015943">
    <property type="entry name" value="WD40/YVTN_repeat-like_dom_sf"/>
</dbReference>
<evidence type="ECO:0000256" key="3">
    <source>
        <dbReference type="ARBA" id="ARBA00022490"/>
    </source>
</evidence>
<dbReference type="PROSITE" id="PS51777">
    <property type="entry name" value="RH2"/>
    <property type="match status" value="1"/>
</dbReference>
<keyword evidence="9" id="KW-1185">Reference proteome</keyword>
<evidence type="ECO:0000256" key="4">
    <source>
        <dbReference type="ARBA" id="ARBA00023054"/>
    </source>
</evidence>
<dbReference type="GO" id="GO:0005737">
    <property type="term" value="C:cytoplasm"/>
    <property type="evidence" value="ECO:0007669"/>
    <property type="project" value="UniProtKB-SubCell"/>
</dbReference>
<dbReference type="AlphaFoldDB" id="A0AAX7VSR7"/>
<protein>
    <recommendedName>
        <fullName evidence="7">RH2 domain-containing protein</fullName>
    </recommendedName>
</protein>
<reference evidence="8" key="3">
    <citation type="submission" date="2025-08" db="UniProtKB">
        <authorList>
            <consortium name="Ensembl"/>
        </authorList>
    </citation>
    <scope>IDENTIFICATION</scope>
</reference>
<reference evidence="8 9" key="1">
    <citation type="submission" date="2018-05" db="EMBL/GenBank/DDBJ databases">
        <authorList>
            <person name="Datahose"/>
        </authorList>
    </citation>
    <scope>NUCLEOTIDE SEQUENCE</scope>
</reference>
<dbReference type="FunFam" id="1.20.5.1000:FF:000001">
    <property type="entry name" value="C-Jun-amino-terminal kinase-interacting protein 3 isoform X2"/>
    <property type="match status" value="1"/>
</dbReference>
<dbReference type="Gene3D" id="1.20.5.1000">
    <property type="entry name" value="arf6 gtpase in complex with a specific effector, jip4"/>
    <property type="match status" value="1"/>
</dbReference>
<feature type="coiled-coil region" evidence="5">
    <location>
        <begin position="77"/>
        <end position="174"/>
    </location>
</feature>
<dbReference type="GeneTree" id="ENSGT00940000153496"/>
<feature type="compositionally biased region" description="Basic and acidic residues" evidence="6">
    <location>
        <begin position="467"/>
        <end position="476"/>
    </location>
</feature>
<dbReference type="Proteomes" id="UP000265100">
    <property type="component" value="Chromosome 4"/>
</dbReference>
<name>A0AAX7VSR7_ASTCA</name>
<dbReference type="Pfam" id="PF19056">
    <property type="entry name" value="WD40_2"/>
    <property type="match status" value="1"/>
</dbReference>
<dbReference type="GO" id="GO:0019894">
    <property type="term" value="F:kinesin binding"/>
    <property type="evidence" value="ECO:0007669"/>
    <property type="project" value="TreeGrafter"/>
</dbReference>
<keyword evidence="4 5" id="KW-0175">Coiled coil</keyword>
<feature type="region of interest" description="Disordered" evidence="6">
    <location>
        <begin position="399"/>
        <end position="487"/>
    </location>
</feature>
<dbReference type="Ensembl" id="ENSACLT00000075070.1">
    <property type="protein sequence ID" value="ENSACLP00000084870.1"/>
    <property type="gene ID" value="ENSACLG00000007535.2"/>
</dbReference>
<gene>
    <name evidence="8" type="primary">MAPK8IP3</name>
</gene>
<dbReference type="PANTHER" id="PTHR13886:SF3">
    <property type="entry name" value="C-JUN-AMINO-TERMINAL KINASE-INTERACTING PROTEIN 3"/>
    <property type="match status" value="1"/>
</dbReference>
<reference evidence="8" key="4">
    <citation type="submission" date="2025-09" db="UniProtKB">
        <authorList>
            <consortium name="Ensembl"/>
        </authorList>
    </citation>
    <scope>IDENTIFICATION</scope>
</reference>
<dbReference type="GO" id="GO:0016192">
    <property type="term" value="P:vesicle-mediated transport"/>
    <property type="evidence" value="ECO:0007669"/>
    <property type="project" value="TreeGrafter"/>
</dbReference>